<keyword evidence="7" id="KW-0547">Nucleotide-binding</keyword>
<evidence type="ECO:0000256" key="11">
    <source>
        <dbReference type="ARBA" id="ARBA00023136"/>
    </source>
</evidence>
<gene>
    <name evidence="12" type="ORF">BUZ57_09575</name>
</gene>
<dbReference type="SMART" id="SM00388">
    <property type="entry name" value="HisKA"/>
    <property type="match status" value="1"/>
</dbReference>
<dbReference type="Gene3D" id="1.10.287.130">
    <property type="match status" value="1"/>
</dbReference>
<evidence type="ECO:0000256" key="8">
    <source>
        <dbReference type="ARBA" id="ARBA00022777"/>
    </source>
</evidence>
<dbReference type="InterPro" id="IPR036097">
    <property type="entry name" value="HisK_dim/P_sf"/>
</dbReference>
<keyword evidence="6" id="KW-0808">Transferase</keyword>
<evidence type="ECO:0000256" key="3">
    <source>
        <dbReference type="ARBA" id="ARBA00012438"/>
    </source>
</evidence>
<dbReference type="SUPFAM" id="SSF55874">
    <property type="entry name" value="ATPase domain of HSP90 chaperone/DNA topoisomerase II/histidine kinase"/>
    <property type="match status" value="1"/>
</dbReference>
<dbReference type="PANTHER" id="PTHR44936">
    <property type="entry name" value="SENSOR PROTEIN CREC"/>
    <property type="match status" value="1"/>
</dbReference>
<dbReference type="GO" id="GO:0005524">
    <property type="term" value="F:ATP binding"/>
    <property type="evidence" value="ECO:0007669"/>
    <property type="project" value="UniProtKB-KW"/>
</dbReference>
<dbReference type="CDD" id="cd00082">
    <property type="entry name" value="HisKA"/>
    <property type="match status" value="1"/>
</dbReference>
<dbReference type="EC" id="2.7.13.3" evidence="3"/>
<dbReference type="Pfam" id="PF00512">
    <property type="entry name" value="HisKA"/>
    <property type="match status" value="1"/>
</dbReference>
<keyword evidence="4" id="KW-1003">Cell membrane</keyword>
<keyword evidence="9" id="KW-0067">ATP-binding</keyword>
<evidence type="ECO:0000256" key="5">
    <source>
        <dbReference type="ARBA" id="ARBA00022553"/>
    </source>
</evidence>
<reference evidence="12 13" key="1">
    <citation type="journal article" date="2016" name="Front. Microbiol.">
        <title>Comprehensive Phylogenetic Analysis of Bovine Non-aureus Staphylococci Species Based on Whole-Genome Sequencing.</title>
        <authorList>
            <person name="Naushad S."/>
            <person name="Barkema H.W."/>
            <person name="Luby C."/>
            <person name="Condas L.A."/>
            <person name="Nobrega D.B."/>
            <person name="Carson D.A."/>
            <person name="De Buck J."/>
        </authorList>
    </citation>
    <scope>NUCLEOTIDE SEQUENCE [LARGE SCALE GENOMIC DNA]</scope>
    <source>
        <strain evidence="12 13">SNUC 5959</strain>
    </source>
</reference>
<dbReference type="InterPro" id="IPR005467">
    <property type="entry name" value="His_kinase_dom"/>
</dbReference>
<dbReference type="InterPro" id="IPR003594">
    <property type="entry name" value="HATPase_dom"/>
</dbReference>
<dbReference type="PRINTS" id="PR00344">
    <property type="entry name" value="BCTRLSENSOR"/>
</dbReference>
<keyword evidence="10" id="KW-0902">Two-component regulatory system</keyword>
<dbReference type="PROSITE" id="PS50109">
    <property type="entry name" value="HIS_KIN"/>
    <property type="match status" value="1"/>
</dbReference>
<organism evidence="12 13">
    <name type="scientific">Staphylococcus hyicus</name>
    <dbReference type="NCBI Taxonomy" id="1284"/>
    <lineage>
        <taxon>Bacteria</taxon>
        <taxon>Bacillati</taxon>
        <taxon>Bacillota</taxon>
        <taxon>Bacilli</taxon>
        <taxon>Bacillales</taxon>
        <taxon>Staphylococcaceae</taxon>
        <taxon>Staphylococcus</taxon>
    </lineage>
</organism>
<dbReference type="GO" id="GO:0005886">
    <property type="term" value="C:plasma membrane"/>
    <property type="evidence" value="ECO:0007669"/>
    <property type="project" value="UniProtKB-SubCell"/>
</dbReference>
<comment type="catalytic activity">
    <reaction evidence="1">
        <text>ATP + protein L-histidine = ADP + protein N-phospho-L-histidine.</text>
        <dbReference type="EC" id="2.7.13.3"/>
    </reaction>
</comment>
<evidence type="ECO:0000256" key="7">
    <source>
        <dbReference type="ARBA" id="ARBA00022741"/>
    </source>
</evidence>
<dbReference type="Pfam" id="PF02518">
    <property type="entry name" value="HATPase_c"/>
    <property type="match status" value="1"/>
</dbReference>
<dbReference type="InterPro" id="IPR036890">
    <property type="entry name" value="HATPase_C_sf"/>
</dbReference>
<dbReference type="GO" id="GO:0000155">
    <property type="term" value="F:phosphorelay sensor kinase activity"/>
    <property type="evidence" value="ECO:0007669"/>
    <property type="project" value="InterPro"/>
</dbReference>
<evidence type="ECO:0000313" key="13">
    <source>
        <dbReference type="Proteomes" id="UP000285625"/>
    </source>
</evidence>
<comment type="subcellular location">
    <subcellularLocation>
        <location evidence="2">Cell membrane</location>
        <topology evidence="2">Multi-pass membrane protein</topology>
    </subcellularLocation>
</comment>
<evidence type="ECO:0000256" key="10">
    <source>
        <dbReference type="ARBA" id="ARBA00023012"/>
    </source>
</evidence>
<dbReference type="AlphaFoldDB" id="A0A2T4R701"/>
<dbReference type="PANTHER" id="PTHR44936:SF10">
    <property type="entry name" value="SENSOR PROTEIN RSTB"/>
    <property type="match status" value="1"/>
</dbReference>
<name>A0A2T4R701_STAHY</name>
<evidence type="ECO:0000256" key="1">
    <source>
        <dbReference type="ARBA" id="ARBA00000085"/>
    </source>
</evidence>
<dbReference type="CDD" id="cd00075">
    <property type="entry name" value="HATPase"/>
    <property type="match status" value="1"/>
</dbReference>
<keyword evidence="11" id="KW-0472">Membrane</keyword>
<dbReference type="InterPro" id="IPR003661">
    <property type="entry name" value="HisK_dim/P_dom"/>
</dbReference>
<dbReference type="SUPFAM" id="SSF47384">
    <property type="entry name" value="Homodimeric domain of signal transducing histidine kinase"/>
    <property type="match status" value="1"/>
</dbReference>
<keyword evidence="8 12" id="KW-0418">Kinase</keyword>
<dbReference type="STRING" id="1284.SHYC_01910"/>
<accession>A0A2T4R701</accession>
<dbReference type="Gene3D" id="3.30.565.10">
    <property type="entry name" value="Histidine kinase-like ATPase, C-terminal domain"/>
    <property type="match status" value="1"/>
</dbReference>
<protein>
    <recommendedName>
        <fullName evidence="3">histidine kinase</fullName>
        <ecNumber evidence="3">2.7.13.3</ecNumber>
    </recommendedName>
</protein>
<keyword evidence="5" id="KW-0597">Phosphoprotein</keyword>
<dbReference type="RefSeq" id="WP_107632743.1">
    <property type="nucleotide sequence ID" value="NZ_CP103964.1"/>
</dbReference>
<comment type="caution">
    <text evidence="12">The sequence shown here is derived from an EMBL/GenBank/DDBJ whole genome shotgun (WGS) entry which is preliminary data.</text>
</comment>
<evidence type="ECO:0000256" key="9">
    <source>
        <dbReference type="ARBA" id="ARBA00022840"/>
    </source>
</evidence>
<dbReference type="Proteomes" id="UP000285625">
    <property type="component" value="Unassembled WGS sequence"/>
</dbReference>
<proteinExistence type="predicted"/>
<dbReference type="InterPro" id="IPR050980">
    <property type="entry name" value="2C_sensor_his_kinase"/>
</dbReference>
<evidence type="ECO:0000256" key="2">
    <source>
        <dbReference type="ARBA" id="ARBA00004651"/>
    </source>
</evidence>
<dbReference type="EMBL" id="QXVO01000031">
    <property type="protein sequence ID" value="RIO44293.1"/>
    <property type="molecule type" value="Genomic_DNA"/>
</dbReference>
<dbReference type="InterPro" id="IPR004358">
    <property type="entry name" value="Sig_transdc_His_kin-like_C"/>
</dbReference>
<sequence>MTNYRFWPAFIKYAGMLFALLSVLFLIIVILFSYKLNQEINETAERQTTSVKTTLEHHESVNPTHDYFIVKNGKVIEAMSPFTTRELKTRFLNQASQTPYIDESNHGVFEVRSVSLSNERTLYSLTNVRDFHETKGFLITVLIGCFVFGFILMMGLAYYLAQRPIKVYEQLMQEQRVFIQNASHEMKTPIASLLLGTQYIEMLDRDHLSVTSRQTLTQMKSEVTYMQQLIDSLLDTDMTIKEIDEIPIAPILDEAVQSIEMAYRTKVKRLYARHLTYPILPFHLKQIVNILLDNAIKHNDSEVNVSISASKTINGIELKVSDNGVGISNDQQQHIFKRFYRGNQNQKGSGIGLALLQARVHQYGGTVTVRSKEGKGTTFLIKL</sequence>
<evidence type="ECO:0000256" key="6">
    <source>
        <dbReference type="ARBA" id="ARBA00022679"/>
    </source>
</evidence>
<evidence type="ECO:0000313" key="12">
    <source>
        <dbReference type="EMBL" id="RIO44293.1"/>
    </source>
</evidence>
<evidence type="ECO:0000256" key="4">
    <source>
        <dbReference type="ARBA" id="ARBA00022475"/>
    </source>
</evidence>
<dbReference type="SMART" id="SM00387">
    <property type="entry name" value="HATPase_c"/>
    <property type="match status" value="1"/>
</dbReference>